<keyword evidence="2" id="KW-0732">Signal</keyword>
<dbReference type="RefSeq" id="WP_085754640.1">
    <property type="nucleotide sequence ID" value="NZ_CP021023.1"/>
</dbReference>
<protein>
    <submittedName>
        <fullName evidence="3">Tol-pal system protein YbgF</fullName>
    </submittedName>
</protein>
<dbReference type="InterPro" id="IPR011990">
    <property type="entry name" value="TPR-like_helical_dom_sf"/>
</dbReference>
<organism evidence="3 4">
    <name type="scientific">Sedimentisphaera salicampi</name>
    <dbReference type="NCBI Taxonomy" id="1941349"/>
    <lineage>
        <taxon>Bacteria</taxon>
        <taxon>Pseudomonadati</taxon>
        <taxon>Planctomycetota</taxon>
        <taxon>Phycisphaerae</taxon>
        <taxon>Sedimentisphaerales</taxon>
        <taxon>Sedimentisphaeraceae</taxon>
        <taxon>Sedimentisphaera</taxon>
    </lineage>
</organism>
<evidence type="ECO:0000256" key="1">
    <source>
        <dbReference type="PROSITE-ProRule" id="PRU00339"/>
    </source>
</evidence>
<proteinExistence type="predicted"/>
<keyword evidence="4" id="KW-1185">Reference proteome</keyword>
<dbReference type="Pfam" id="PF13181">
    <property type="entry name" value="TPR_8"/>
    <property type="match status" value="1"/>
</dbReference>
<dbReference type="AlphaFoldDB" id="A0A1W6LJF8"/>
<dbReference type="InterPro" id="IPR019734">
    <property type="entry name" value="TPR_rpt"/>
</dbReference>
<dbReference type="SUPFAM" id="SSF48452">
    <property type="entry name" value="TPR-like"/>
    <property type="match status" value="1"/>
</dbReference>
<sequence length="270" mass="31252" precursor="true">MKNGTILFVSVFALAFALAGCSEEKRYSSIYTTEPADEVQQQSYDAPPEAAEVDLVEKLAQERREYVEALKTLRSYYENTGNFRKSKWAARELDMIGDTPQYKFIVTGEISSKNAKNLVSVPEADELFKKANDLYNKTRFTILIGDTPGFRKALNMFNELIEKFPNSDKVDDAAYRAGQIYSFFKDYKLAALYYKRAVQWNPDIEEYPVRFKLASILDKKLGKRSEALRYYELAIKKETDYPANIETAEMRIKEIQKTRSSEQMKEKMKN</sequence>
<evidence type="ECO:0000313" key="3">
    <source>
        <dbReference type="EMBL" id="ARN55917.1"/>
    </source>
</evidence>
<accession>A0A1W6LJF8</accession>
<evidence type="ECO:0000313" key="4">
    <source>
        <dbReference type="Proteomes" id="UP000193334"/>
    </source>
</evidence>
<feature type="signal peptide" evidence="2">
    <location>
        <begin position="1"/>
        <end position="19"/>
    </location>
</feature>
<dbReference type="EMBL" id="CP021023">
    <property type="protein sequence ID" value="ARN55917.1"/>
    <property type="molecule type" value="Genomic_DNA"/>
</dbReference>
<gene>
    <name evidence="3" type="ORF">STSP1_00284</name>
</gene>
<reference evidence="4" key="1">
    <citation type="submission" date="2017-04" db="EMBL/GenBank/DDBJ databases">
        <title>Comparative genomics and description of representatives of a novel lineage of planctomycetes thriving in anoxic sediments.</title>
        <authorList>
            <person name="Spring S."/>
            <person name="Bunk B."/>
            <person name="Sproer C."/>
        </authorList>
    </citation>
    <scope>NUCLEOTIDE SEQUENCE [LARGE SCALE GENOMIC DNA]</scope>
    <source>
        <strain evidence="4">ST-PulAB-D4</strain>
    </source>
</reference>
<feature type="chain" id="PRO_5012280804" evidence="2">
    <location>
        <begin position="20"/>
        <end position="270"/>
    </location>
</feature>
<evidence type="ECO:0000256" key="2">
    <source>
        <dbReference type="SAM" id="SignalP"/>
    </source>
</evidence>
<dbReference type="STRING" id="1941349.STSP1_00284"/>
<keyword evidence="1" id="KW-0802">TPR repeat</keyword>
<dbReference type="Gene3D" id="1.25.40.10">
    <property type="entry name" value="Tetratricopeptide repeat domain"/>
    <property type="match status" value="1"/>
</dbReference>
<name>A0A1W6LJF8_9BACT</name>
<dbReference type="KEGG" id="pbp:STSP1_00284"/>
<dbReference type="Proteomes" id="UP000193334">
    <property type="component" value="Chromosome"/>
</dbReference>
<dbReference type="PROSITE" id="PS50005">
    <property type="entry name" value="TPR"/>
    <property type="match status" value="1"/>
</dbReference>
<feature type="repeat" description="TPR" evidence="1">
    <location>
        <begin position="171"/>
        <end position="204"/>
    </location>
</feature>
<dbReference type="PROSITE" id="PS51257">
    <property type="entry name" value="PROKAR_LIPOPROTEIN"/>
    <property type="match status" value="1"/>
</dbReference>